<dbReference type="Proteomes" id="UP000611629">
    <property type="component" value="Unassembled WGS sequence"/>
</dbReference>
<gene>
    <name evidence="2" type="ORF">HZF24_03055</name>
</gene>
<keyword evidence="1" id="KW-0472">Membrane</keyword>
<evidence type="ECO:0000256" key="1">
    <source>
        <dbReference type="SAM" id="Phobius"/>
    </source>
</evidence>
<evidence type="ECO:0000313" key="3">
    <source>
        <dbReference type="Proteomes" id="UP000611629"/>
    </source>
</evidence>
<feature type="transmembrane region" description="Helical" evidence="1">
    <location>
        <begin position="22"/>
        <end position="41"/>
    </location>
</feature>
<evidence type="ECO:0008006" key="4">
    <source>
        <dbReference type="Google" id="ProtNLM"/>
    </source>
</evidence>
<dbReference type="AlphaFoldDB" id="A0A974BH68"/>
<name>A0A974BH68_SEDHY</name>
<sequence>MGTAIGLCTAVGIVLGALLQNVVLWLCIGAGVGVVLGAVSANKKL</sequence>
<keyword evidence="3" id="KW-1185">Reference proteome</keyword>
<keyword evidence="1" id="KW-1133">Transmembrane helix</keyword>
<accession>A0A974BH68</accession>
<protein>
    <recommendedName>
        <fullName evidence="4">Glycine zipper family protein</fullName>
    </recommendedName>
</protein>
<keyword evidence="1" id="KW-0812">Transmembrane</keyword>
<reference evidence="2" key="1">
    <citation type="submission" date="2020-07" db="EMBL/GenBank/DDBJ databases">
        <title>Genomic analysis of a strain of Sedimentibacter Hydroxybenzoicus DSM7310.</title>
        <authorList>
            <person name="Ma S."/>
        </authorList>
    </citation>
    <scope>NUCLEOTIDE SEQUENCE</scope>
    <source>
        <strain evidence="2">DSM 7310</strain>
    </source>
</reference>
<evidence type="ECO:0000313" key="2">
    <source>
        <dbReference type="EMBL" id="NYB73114.1"/>
    </source>
</evidence>
<organism evidence="2 3">
    <name type="scientific">Sedimentibacter hydroxybenzoicus DSM 7310</name>
    <dbReference type="NCBI Taxonomy" id="1123245"/>
    <lineage>
        <taxon>Bacteria</taxon>
        <taxon>Bacillati</taxon>
        <taxon>Bacillota</taxon>
        <taxon>Tissierellia</taxon>
        <taxon>Sedimentibacter</taxon>
    </lineage>
</organism>
<dbReference type="EMBL" id="JACBNQ010000002">
    <property type="protein sequence ID" value="NYB73114.1"/>
    <property type="molecule type" value="Genomic_DNA"/>
</dbReference>
<comment type="caution">
    <text evidence="2">The sequence shown here is derived from an EMBL/GenBank/DDBJ whole genome shotgun (WGS) entry which is preliminary data.</text>
</comment>
<proteinExistence type="predicted"/>